<feature type="compositionally biased region" description="Basic and acidic residues" evidence="5">
    <location>
        <begin position="444"/>
        <end position="457"/>
    </location>
</feature>
<dbReference type="GO" id="GO:0015031">
    <property type="term" value="P:protein transport"/>
    <property type="evidence" value="ECO:0007669"/>
    <property type="project" value="InterPro"/>
</dbReference>
<organism evidence="6">
    <name type="scientific">Polytomella parva</name>
    <dbReference type="NCBI Taxonomy" id="51329"/>
    <lineage>
        <taxon>Eukaryota</taxon>
        <taxon>Viridiplantae</taxon>
        <taxon>Chlorophyta</taxon>
        <taxon>core chlorophytes</taxon>
        <taxon>Chlorophyceae</taxon>
        <taxon>CS clade</taxon>
        <taxon>Chlamydomonadales</taxon>
        <taxon>Chlamydomonadaceae</taxon>
        <taxon>Polytomella</taxon>
    </lineage>
</organism>
<dbReference type="GO" id="GO:0009507">
    <property type="term" value="C:chloroplast"/>
    <property type="evidence" value="ECO:0007669"/>
    <property type="project" value="UniProtKB-SubCell"/>
</dbReference>
<gene>
    <name evidence="6" type="ORF">PPAR00522_LOCUS6061</name>
</gene>
<evidence type="ECO:0000256" key="5">
    <source>
        <dbReference type="SAM" id="MobiDB-lite"/>
    </source>
</evidence>
<sequence>MKDKSQEIIPRSSCLPNNQEWSFNIKNSSFRSAPENVFLPIQSAHEAIVGWFNETPTGRLFANISSRFSNSQNNSRFMNSLERQLYQNAASPSLASVSTDHPAIALGDLAMTREDVKGRLAPIAAYAVANPRNEFVLISSSSSSIPSDASTSAVKSASSAPLGLFFFNKEDAHHLIRRVRESNPVLGREAKVLRVTLDNVFDVFSAPREVSGLRGIQFRFMPDMNQVRHAIDLYRTAGVETRAFVGVPVFQAEGLTVTAHDAQYVPLFLTREDLDVAAAAAHRQRNAVQIREYGTRAAALAEELDAIRRDIAVAEQQQQQQHQVPSGAKMAIVEDAKGHSDNSKKKTTDDADKKISHSKVLQVLRSKEGQAKERLEVARLKVAAVEAMPPPKVEVGSLEEVIMRMSTPKATAAEMAAWAQVMFVAPDLLRSAAGAKLQGSSLSREVRRGGGKVREGEVAPTTSDPGRKPNVFESLFRRRS</sequence>
<keyword evidence="2" id="KW-0150">Chloroplast</keyword>
<evidence type="ECO:0000313" key="6">
    <source>
        <dbReference type="EMBL" id="CAD8769662.1"/>
    </source>
</evidence>
<evidence type="ECO:0000256" key="2">
    <source>
        <dbReference type="ARBA" id="ARBA00022528"/>
    </source>
</evidence>
<proteinExistence type="predicted"/>
<dbReference type="Pfam" id="PF04278">
    <property type="entry name" value="Tic22"/>
    <property type="match status" value="1"/>
</dbReference>
<dbReference type="InterPro" id="IPR007378">
    <property type="entry name" value="Tic22-like"/>
</dbReference>
<dbReference type="EMBL" id="HBFM01009498">
    <property type="protein sequence ID" value="CAD8769662.1"/>
    <property type="molecule type" value="Transcribed_RNA"/>
</dbReference>
<dbReference type="PANTHER" id="PTHR33926:SF4">
    <property type="entry name" value="PROTEIN TIC 22, CHLOROPLASTIC"/>
    <property type="match status" value="1"/>
</dbReference>
<keyword evidence="3" id="KW-0934">Plastid</keyword>
<feature type="coiled-coil region" evidence="4">
    <location>
        <begin position="290"/>
        <end position="317"/>
    </location>
</feature>
<dbReference type="Gene3D" id="3.40.1350.100">
    <property type="match status" value="1"/>
</dbReference>
<evidence type="ECO:0000256" key="4">
    <source>
        <dbReference type="SAM" id="Coils"/>
    </source>
</evidence>
<reference evidence="6" key="1">
    <citation type="submission" date="2021-01" db="EMBL/GenBank/DDBJ databases">
        <authorList>
            <person name="Corre E."/>
            <person name="Pelletier E."/>
            <person name="Niang G."/>
            <person name="Scheremetjew M."/>
            <person name="Finn R."/>
            <person name="Kale V."/>
            <person name="Holt S."/>
            <person name="Cochrane G."/>
            <person name="Meng A."/>
            <person name="Brown T."/>
            <person name="Cohen L."/>
        </authorList>
    </citation>
    <scope>NUCLEOTIDE SEQUENCE</scope>
    <source>
        <strain evidence="6">SAG 63-3</strain>
    </source>
</reference>
<feature type="region of interest" description="Disordered" evidence="5">
    <location>
        <begin position="435"/>
        <end position="480"/>
    </location>
</feature>
<evidence type="ECO:0000256" key="3">
    <source>
        <dbReference type="ARBA" id="ARBA00022640"/>
    </source>
</evidence>
<accession>A0A7S0UVM6</accession>
<feature type="region of interest" description="Disordered" evidence="5">
    <location>
        <begin position="335"/>
        <end position="354"/>
    </location>
</feature>
<dbReference type="AlphaFoldDB" id="A0A7S0UVM6"/>
<keyword evidence="4" id="KW-0175">Coiled coil</keyword>
<dbReference type="PANTHER" id="PTHR33926">
    <property type="entry name" value="PROTEIN TIC 22, CHLOROPLASTIC"/>
    <property type="match status" value="1"/>
</dbReference>
<evidence type="ECO:0000256" key="1">
    <source>
        <dbReference type="ARBA" id="ARBA00004229"/>
    </source>
</evidence>
<name>A0A7S0UVM6_9CHLO</name>
<protein>
    <submittedName>
        <fullName evidence="6">Uncharacterized protein</fullName>
    </submittedName>
</protein>
<comment type="subcellular location">
    <subcellularLocation>
        <location evidence="1">Plastid</location>
        <location evidence="1">Chloroplast</location>
    </subcellularLocation>
</comment>